<evidence type="ECO:0000313" key="6">
    <source>
        <dbReference type="EMBL" id="AMP14996.1"/>
    </source>
</evidence>
<dbReference type="Proteomes" id="UP000074914">
    <property type="component" value="Chromosome"/>
</dbReference>
<comment type="cofactor">
    <cofactor evidence="1">
        <name>pyridoxal 5'-phosphate</name>
        <dbReference type="ChEBI" id="CHEBI:597326"/>
    </cofactor>
</comment>
<dbReference type="Gene3D" id="2.40.37.10">
    <property type="entry name" value="Lyase, Ornithine Decarboxylase, Chain A, domain 1"/>
    <property type="match status" value="1"/>
</dbReference>
<dbReference type="RefSeq" id="WP_062120794.1">
    <property type="nucleotide sequence ID" value="NZ_CP013236.1"/>
</dbReference>
<keyword evidence="7" id="KW-1185">Reference proteome</keyword>
<dbReference type="InterPro" id="IPR022643">
    <property type="entry name" value="De-COase2_C"/>
</dbReference>
<dbReference type="InterPro" id="IPR029066">
    <property type="entry name" value="PLP-binding_barrel"/>
</dbReference>
<dbReference type="PANTHER" id="PTHR43727:SF2">
    <property type="entry name" value="GROUP IV DECARBOXYLASE"/>
    <property type="match status" value="1"/>
</dbReference>
<keyword evidence="2" id="KW-0663">Pyridoxal phosphate</keyword>
<evidence type="ECO:0000256" key="2">
    <source>
        <dbReference type="ARBA" id="ARBA00022898"/>
    </source>
</evidence>
<dbReference type="InterPro" id="IPR000183">
    <property type="entry name" value="Orn/DAP/Arg_de-COase"/>
</dbReference>
<dbReference type="SUPFAM" id="SSF50621">
    <property type="entry name" value="Alanine racemase C-terminal domain-like"/>
    <property type="match status" value="1"/>
</dbReference>
<dbReference type="InterPro" id="IPR009006">
    <property type="entry name" value="Ala_racemase/Decarboxylase_C"/>
</dbReference>
<dbReference type="Pfam" id="PF00278">
    <property type="entry name" value="Orn_DAP_Arg_deC"/>
    <property type="match status" value="1"/>
</dbReference>
<dbReference type="Gene3D" id="3.20.20.10">
    <property type="entry name" value="Alanine racemase"/>
    <property type="match status" value="1"/>
</dbReference>
<dbReference type="InterPro" id="IPR022644">
    <property type="entry name" value="De-COase2_N"/>
</dbReference>
<organism evidence="6 7">
    <name type="scientific">Collimonas pratensis</name>
    <dbReference type="NCBI Taxonomy" id="279113"/>
    <lineage>
        <taxon>Bacteria</taxon>
        <taxon>Pseudomonadati</taxon>
        <taxon>Pseudomonadota</taxon>
        <taxon>Betaproteobacteria</taxon>
        <taxon>Burkholderiales</taxon>
        <taxon>Oxalobacteraceae</taxon>
        <taxon>Collimonas</taxon>
    </lineage>
</organism>
<name>A0ABM5Z7H4_9BURK</name>
<accession>A0ABM5Z7H4</accession>
<dbReference type="PANTHER" id="PTHR43727">
    <property type="entry name" value="DIAMINOPIMELATE DECARBOXYLASE"/>
    <property type="match status" value="1"/>
</dbReference>
<feature type="domain" description="Orn/DAP/Arg decarboxylase 2 N-terminal" evidence="5">
    <location>
        <begin position="38"/>
        <end position="267"/>
    </location>
</feature>
<dbReference type="EMBL" id="CP013236">
    <property type="protein sequence ID" value="AMP14996.1"/>
    <property type="molecule type" value="Genomic_DNA"/>
</dbReference>
<evidence type="ECO:0000256" key="1">
    <source>
        <dbReference type="ARBA" id="ARBA00001933"/>
    </source>
</evidence>
<reference evidence="6 7" key="1">
    <citation type="submission" date="2015-11" db="EMBL/GenBank/DDBJ databases">
        <title>Exploring the genomic traits of fungus-feeding bacterial genus Collimonas.</title>
        <authorList>
            <person name="Song C."/>
            <person name="Schmidt R."/>
            <person name="de Jager V."/>
            <person name="Krzyzanowska D."/>
            <person name="Jongedijk E."/>
            <person name="Cankar K."/>
            <person name="Beekwilder J."/>
            <person name="van Veen A."/>
            <person name="de Boer W."/>
            <person name="van Veen J.A."/>
            <person name="Garbeva P."/>
        </authorList>
    </citation>
    <scope>NUCLEOTIDE SEQUENCE [LARGE SCALE GENOMIC DNA]</scope>
    <source>
        <strain evidence="6 7">Ter291</strain>
    </source>
</reference>
<proteinExistence type="inferred from homology"/>
<evidence type="ECO:0000256" key="3">
    <source>
        <dbReference type="RuleBase" id="RU003737"/>
    </source>
</evidence>
<dbReference type="SUPFAM" id="SSF51419">
    <property type="entry name" value="PLP-binding barrel"/>
    <property type="match status" value="1"/>
</dbReference>
<gene>
    <name evidence="6" type="ORF">CPter291_2741</name>
</gene>
<evidence type="ECO:0000313" key="7">
    <source>
        <dbReference type="Proteomes" id="UP000074914"/>
    </source>
</evidence>
<feature type="domain" description="Orn/DAP/Arg decarboxylase 2 C-terminal" evidence="4">
    <location>
        <begin position="32"/>
        <end position="369"/>
    </location>
</feature>
<dbReference type="PRINTS" id="PR01179">
    <property type="entry name" value="ODADCRBXLASE"/>
</dbReference>
<sequence length="393" mass="42388">MQLTEASLLANTDAQSSDQWLLDLKTPCYVFDPSAVLARHEDLRQRLGTPLIVSLKANPNLDLLIRCGHAFVDGVELASQGELDLAVGRITAPKYVNNPSMDENFMRAALASRCIFIIDSLEQARRLVRVIGKQAAPQAVLRLNAGELAAGRKDLADHFGMSRQDALQSATELTRADVQIIGLHTFAGSYNFRIDGSGADSADLAFALAAFAPEVARVTGTPVSFLNFGGGFAENFDKQAATFDAYRQRIAPLHEKFKIVHESGRGIFAGAGSFVTRVRSVKTLGERCIAVCDGGLSHNFLLAKTESVLKKYAEPRLLRRQPESAAVTAGGLPIQFVGSTCSRADVIGWHQAPTAPPAAGDLVIFENCGAYNQTYSVSGFLSQQAARSYIRQS</sequence>
<evidence type="ECO:0000259" key="4">
    <source>
        <dbReference type="Pfam" id="PF00278"/>
    </source>
</evidence>
<evidence type="ECO:0000259" key="5">
    <source>
        <dbReference type="Pfam" id="PF02784"/>
    </source>
</evidence>
<protein>
    <submittedName>
        <fullName evidence="6">Pyridoxal-dependent decarboxylase, pyridoxal binding domain protein</fullName>
    </submittedName>
</protein>
<comment type="similarity">
    <text evidence="3">Belongs to the Orn/Lys/Arg decarboxylase class-II family.</text>
</comment>
<dbReference type="Pfam" id="PF02784">
    <property type="entry name" value="Orn_Arg_deC_N"/>
    <property type="match status" value="1"/>
</dbReference>